<name>A0A3B1BDY1_9ZZZZ</name>
<sequence>MKRELIVNDIFFNEYKKGVSGMVDGKRTIKYTGPGEKDLYRIGGSRGSFVS</sequence>
<gene>
    <name evidence="1" type="ORF">MNBD_NITROSPINAE04-1723</name>
</gene>
<dbReference type="EMBL" id="UOGA01000063">
    <property type="protein sequence ID" value="VAX16319.1"/>
    <property type="molecule type" value="Genomic_DNA"/>
</dbReference>
<accession>A0A3B1BDY1</accession>
<protein>
    <submittedName>
        <fullName evidence="1">Uncharacterized protein</fullName>
    </submittedName>
</protein>
<dbReference type="AlphaFoldDB" id="A0A3B1BDY1"/>
<reference evidence="1" key="1">
    <citation type="submission" date="2018-06" db="EMBL/GenBank/DDBJ databases">
        <authorList>
            <person name="Zhirakovskaya E."/>
        </authorList>
    </citation>
    <scope>NUCLEOTIDE SEQUENCE</scope>
</reference>
<organism evidence="1">
    <name type="scientific">hydrothermal vent metagenome</name>
    <dbReference type="NCBI Taxonomy" id="652676"/>
    <lineage>
        <taxon>unclassified sequences</taxon>
        <taxon>metagenomes</taxon>
        <taxon>ecological metagenomes</taxon>
    </lineage>
</organism>
<proteinExistence type="predicted"/>
<evidence type="ECO:0000313" key="1">
    <source>
        <dbReference type="EMBL" id="VAX16319.1"/>
    </source>
</evidence>